<dbReference type="STRING" id="1817813.A2008_06960"/>
<feature type="signal peptide" evidence="1">
    <location>
        <begin position="1"/>
        <end position="26"/>
    </location>
</feature>
<dbReference type="GO" id="GO:0030435">
    <property type="term" value="P:sporulation resulting in formation of a cellular spore"/>
    <property type="evidence" value="ECO:0007669"/>
    <property type="project" value="InterPro"/>
</dbReference>
<protein>
    <recommendedName>
        <fullName evidence="2">Sporulation stage II protein D amidase enhancer LytB N-terminal domain-containing protein</fullName>
    </recommendedName>
</protein>
<dbReference type="GO" id="GO:0030288">
    <property type="term" value="C:outer membrane-bounded periplasmic space"/>
    <property type="evidence" value="ECO:0007669"/>
    <property type="project" value="TreeGrafter"/>
</dbReference>
<dbReference type="PANTHER" id="PTHR30032:SF4">
    <property type="entry name" value="AMIDASE ENHANCER"/>
    <property type="match status" value="1"/>
</dbReference>
<dbReference type="Pfam" id="PF08486">
    <property type="entry name" value="SpoIID"/>
    <property type="match status" value="1"/>
</dbReference>
<name>A0A1F7WPJ9_9BACT</name>
<accession>A0A1F7WPJ9</accession>
<proteinExistence type="predicted"/>
<keyword evidence="1" id="KW-0732">Signal</keyword>
<dbReference type="EMBL" id="MGFH01000152">
    <property type="protein sequence ID" value="OGM03975.1"/>
    <property type="molecule type" value="Genomic_DNA"/>
</dbReference>
<dbReference type="NCBIfam" id="TIGR02669">
    <property type="entry name" value="SpoIID_LytB"/>
    <property type="match status" value="1"/>
</dbReference>
<reference evidence="3 4" key="1">
    <citation type="journal article" date="2016" name="Nat. Commun.">
        <title>Thousands of microbial genomes shed light on interconnected biogeochemical processes in an aquifer system.</title>
        <authorList>
            <person name="Anantharaman K."/>
            <person name="Brown C.T."/>
            <person name="Hug L.A."/>
            <person name="Sharon I."/>
            <person name="Castelle C.J."/>
            <person name="Probst A.J."/>
            <person name="Thomas B.C."/>
            <person name="Singh A."/>
            <person name="Wilkins M.J."/>
            <person name="Karaoz U."/>
            <person name="Brodie E.L."/>
            <person name="Williams K.H."/>
            <person name="Hubbard S.S."/>
            <person name="Banfield J.F."/>
        </authorList>
    </citation>
    <scope>NUCLEOTIDE SEQUENCE [LARGE SCALE GENOMIC DNA]</scope>
</reference>
<comment type="caution">
    <text evidence="3">The sequence shown here is derived from an EMBL/GenBank/DDBJ whole genome shotgun (WGS) entry which is preliminary data.</text>
</comment>
<sequence>MKRHICALLIFFILPGVALMPAAADAAVSGGGADFKIALVRNAQKVEVSNVDYKASAGYAKIFEKKRMTKNFSSSITVANGNLYVNSKRAGANKFWLYPKKNSFVKINAKPYRGKFLVTAGAGGLTVINTVALEDYLKAVVPSEMEPNAGIEALKAQAVVARTYAIATRGKHKSAGYDLCNTTCCQVYKGVSEENAKTNRAVESTRALVILHSDKPINAYYCASCGGRTESVEEAWPGAKAVKYAKTVDCPYCAKDDKMSWKYKINQGEFVAKMRDAGFNIDGVSSAKLYDKTGSGRYNTVEMRGGFGTLYYSAEIFRRIFGNTNIRSSFFNITIDKPKIATKDFKFNRIDDIIKARNDFNNDNLNNSYITFAGSGYGHGVGMCQHGAKKMAGTGSNFRRIINYYFTKEVNVKKIY</sequence>
<evidence type="ECO:0000313" key="3">
    <source>
        <dbReference type="EMBL" id="OGM03975.1"/>
    </source>
</evidence>
<feature type="chain" id="PRO_5009533536" description="Sporulation stage II protein D amidase enhancer LytB N-terminal domain-containing protein" evidence="1">
    <location>
        <begin position="27"/>
        <end position="416"/>
    </location>
</feature>
<evidence type="ECO:0000256" key="1">
    <source>
        <dbReference type="SAM" id="SignalP"/>
    </source>
</evidence>
<dbReference type="InterPro" id="IPR013693">
    <property type="entry name" value="SpoIID/LytB_N"/>
</dbReference>
<evidence type="ECO:0000259" key="2">
    <source>
        <dbReference type="Pfam" id="PF08486"/>
    </source>
</evidence>
<dbReference type="PANTHER" id="PTHR30032">
    <property type="entry name" value="N-ACETYLMURAMOYL-L-ALANINE AMIDASE-RELATED"/>
    <property type="match status" value="1"/>
</dbReference>
<feature type="domain" description="Sporulation stage II protein D amidase enhancer LytB N-terminal" evidence="2">
    <location>
        <begin position="123"/>
        <end position="211"/>
    </location>
</feature>
<dbReference type="AlphaFoldDB" id="A0A1F7WPJ9"/>
<dbReference type="InterPro" id="IPR013486">
    <property type="entry name" value="SpoIID/LytB"/>
</dbReference>
<dbReference type="Proteomes" id="UP000178735">
    <property type="component" value="Unassembled WGS sequence"/>
</dbReference>
<evidence type="ECO:0000313" key="4">
    <source>
        <dbReference type="Proteomes" id="UP000178735"/>
    </source>
</evidence>
<dbReference type="InterPro" id="IPR051922">
    <property type="entry name" value="Bact_Sporulation_Assoc"/>
</dbReference>
<organism evidence="3 4">
    <name type="scientific">Candidatus Wallbacteria bacterium GWC2_49_35</name>
    <dbReference type="NCBI Taxonomy" id="1817813"/>
    <lineage>
        <taxon>Bacteria</taxon>
        <taxon>Candidatus Walliibacteriota</taxon>
    </lineage>
</organism>
<gene>
    <name evidence="3" type="ORF">A2008_06960</name>
</gene>